<proteinExistence type="predicted"/>
<dbReference type="OrthoDB" id="2395139at2759"/>
<dbReference type="Proteomes" id="UP000789739">
    <property type="component" value="Unassembled WGS sequence"/>
</dbReference>
<evidence type="ECO:0000313" key="2">
    <source>
        <dbReference type="EMBL" id="CAG8674441.1"/>
    </source>
</evidence>
<protein>
    <submittedName>
        <fullName evidence="2">121_t:CDS:1</fullName>
    </submittedName>
</protein>
<reference evidence="2" key="1">
    <citation type="submission" date="2021-06" db="EMBL/GenBank/DDBJ databases">
        <authorList>
            <person name="Kallberg Y."/>
            <person name="Tangrot J."/>
            <person name="Rosling A."/>
        </authorList>
    </citation>
    <scope>NUCLEOTIDE SEQUENCE</scope>
    <source>
        <strain evidence="2">BR232B</strain>
    </source>
</reference>
<evidence type="ECO:0000256" key="1">
    <source>
        <dbReference type="SAM" id="MobiDB-lite"/>
    </source>
</evidence>
<organism evidence="2 3">
    <name type="scientific">Paraglomus brasilianum</name>
    <dbReference type="NCBI Taxonomy" id="144538"/>
    <lineage>
        <taxon>Eukaryota</taxon>
        <taxon>Fungi</taxon>
        <taxon>Fungi incertae sedis</taxon>
        <taxon>Mucoromycota</taxon>
        <taxon>Glomeromycotina</taxon>
        <taxon>Glomeromycetes</taxon>
        <taxon>Paraglomerales</taxon>
        <taxon>Paraglomeraceae</taxon>
        <taxon>Paraglomus</taxon>
    </lineage>
</organism>
<name>A0A9N9EHQ7_9GLOM</name>
<comment type="caution">
    <text evidence="2">The sequence shown here is derived from an EMBL/GenBank/DDBJ whole genome shotgun (WGS) entry which is preliminary data.</text>
</comment>
<feature type="non-terminal residue" evidence="2">
    <location>
        <position position="1"/>
    </location>
</feature>
<accession>A0A9N9EHQ7</accession>
<sequence length="244" mass="27702">NLAKVLEHPDAPNVVMAYLLSLDISDWNPQDIPATKMKTDTMMEHLANPIRFIIDHILSWPENRTEKPICSNLYQDYRIWCERNGENSFTSKKFGKTPPTIGIERKQVRTNGKREWVYILDRSKIIAKLRESIGDIEEFADLSQTETSPNTSTDLPIFNIHRNFQLASSSVSIAEQWDKVPTDISPSPEIVHVELIDDKSKPVSGVIKPANDKVEPSPIESVENEPHISPDLPANYKSELSNNE</sequence>
<dbReference type="AlphaFoldDB" id="A0A9N9EHQ7"/>
<keyword evidence="3" id="KW-1185">Reference proteome</keyword>
<gene>
    <name evidence="2" type="ORF">PBRASI_LOCUS11472</name>
</gene>
<dbReference type="EMBL" id="CAJVPI010005516">
    <property type="protein sequence ID" value="CAG8674441.1"/>
    <property type="molecule type" value="Genomic_DNA"/>
</dbReference>
<feature type="region of interest" description="Disordered" evidence="1">
    <location>
        <begin position="202"/>
        <end position="244"/>
    </location>
</feature>
<feature type="non-terminal residue" evidence="2">
    <location>
        <position position="244"/>
    </location>
</feature>
<evidence type="ECO:0000313" key="3">
    <source>
        <dbReference type="Proteomes" id="UP000789739"/>
    </source>
</evidence>